<dbReference type="Pfam" id="PF19290">
    <property type="entry name" value="PmbA_TldD_2nd"/>
    <property type="match status" value="1"/>
</dbReference>
<reference evidence="8 9" key="1">
    <citation type="submission" date="2013-03" db="EMBL/GenBank/DDBJ databases">
        <title>Salinisphaera dokdonensis CL-ES53 Genome Sequencing.</title>
        <authorList>
            <person name="Li C."/>
            <person name="Lai Q."/>
            <person name="Shao Z."/>
        </authorList>
    </citation>
    <scope>NUCLEOTIDE SEQUENCE [LARGE SCALE GENOMIC DNA]</scope>
    <source>
        <strain evidence="8 9">CL-ES53</strain>
    </source>
</reference>
<dbReference type="Gene3D" id="3.30.2290.10">
    <property type="entry name" value="PmbA/TldD superfamily"/>
    <property type="match status" value="1"/>
</dbReference>
<dbReference type="InterPro" id="IPR045569">
    <property type="entry name" value="Metalloprtase-TldD/E_C"/>
</dbReference>
<dbReference type="RefSeq" id="WP_353113415.1">
    <property type="nucleotide sequence ID" value="NZ_APND01000007.1"/>
</dbReference>
<dbReference type="InterPro" id="IPR051463">
    <property type="entry name" value="Peptidase_U62_metallo"/>
</dbReference>
<evidence type="ECO:0000256" key="4">
    <source>
        <dbReference type="ARBA" id="ARBA00023049"/>
    </source>
</evidence>
<dbReference type="NCBIfam" id="NF008006">
    <property type="entry name" value="PRK10735.1"/>
    <property type="match status" value="1"/>
</dbReference>
<dbReference type="Proteomes" id="UP001460888">
    <property type="component" value="Unassembled WGS sequence"/>
</dbReference>
<dbReference type="SUPFAM" id="SSF111283">
    <property type="entry name" value="Putative modulator of DNA gyrase, PmbA/TldD"/>
    <property type="match status" value="1"/>
</dbReference>
<proteinExistence type="inferred from homology"/>
<keyword evidence="9" id="KW-1185">Reference proteome</keyword>
<dbReference type="InterPro" id="IPR025502">
    <property type="entry name" value="TldD"/>
</dbReference>
<dbReference type="PANTHER" id="PTHR30624:SF4">
    <property type="entry name" value="METALLOPROTEASE TLDD"/>
    <property type="match status" value="1"/>
</dbReference>
<comment type="caution">
    <text evidence="8">The sequence shown here is derived from an EMBL/GenBank/DDBJ whole genome shotgun (WGS) entry which is preliminary data.</text>
</comment>
<evidence type="ECO:0000259" key="6">
    <source>
        <dbReference type="Pfam" id="PF19289"/>
    </source>
</evidence>
<dbReference type="InterPro" id="IPR036059">
    <property type="entry name" value="TldD/PmbA_sf"/>
</dbReference>
<sequence>MNNAIDIASDTLLGTAGIDASQLQSTLGALMVPGVDYADLYFQILKNESWMLEDGVVRSAGASTSQGVGVRALAGEQTGFAYADELAFPALTQASRVASAIAREGKSATANALTRRDGAGLTRYAPIDPAATLDADAKVALLHHADKIARDADDRVVRVTVSLAGSSDTMLVAASDGTLAGDVRPLVRVNVMVQVEENGMRESASAGGGARMGYDYFSSAKGQAIDRVAGYAREAVRRALVRLHAEPAPAGSLPVVLGAGWPGVLLHEAVGHGLEGDFNRRGSSNYSGRIGEKVASDLCTIVDDGTLDGRRGSLAIDDEGSPAACNTLIENGRLVGYMQDKQNARLMGMQPTGNARRESYAHTIMPRMTNTYMRPGHSEPGDIIGSVDNGIYAVNFSGGSVDITSGNFVFSADEAYRIENGKIGAPVKGATLIGNGPEVLERISMVGNDMALDEGIGVCGKNGQSVPVGVGQPTLKVDSITVGGTQQG</sequence>
<dbReference type="InterPro" id="IPR045570">
    <property type="entry name" value="Metalloprtase-TldD/E_cen_dom"/>
</dbReference>
<evidence type="ECO:0000259" key="7">
    <source>
        <dbReference type="Pfam" id="PF19290"/>
    </source>
</evidence>
<feature type="domain" description="Metalloprotease TldD/E central" evidence="7">
    <location>
        <begin position="129"/>
        <end position="243"/>
    </location>
</feature>
<dbReference type="InterPro" id="IPR035068">
    <property type="entry name" value="TldD/PmbA_N"/>
</dbReference>
<dbReference type="PIRSF" id="PIRSF004919">
    <property type="entry name" value="TldD"/>
    <property type="match status" value="1"/>
</dbReference>
<comment type="similarity">
    <text evidence="1">Belongs to the peptidase U62 family.</text>
</comment>
<evidence type="ECO:0000313" key="8">
    <source>
        <dbReference type="EMBL" id="MES1930826.1"/>
    </source>
</evidence>
<dbReference type="InterPro" id="IPR002510">
    <property type="entry name" value="Metalloprtase-TldD/E_N"/>
</dbReference>
<feature type="domain" description="Metalloprotease TldD/E N-terminal" evidence="5">
    <location>
        <begin position="38"/>
        <end position="102"/>
    </location>
</feature>
<accession>A0ABV2B4M7</accession>
<name>A0ABV2B4M7_9GAMM</name>
<evidence type="ECO:0000313" key="9">
    <source>
        <dbReference type="Proteomes" id="UP001460888"/>
    </source>
</evidence>
<evidence type="ECO:0000256" key="2">
    <source>
        <dbReference type="ARBA" id="ARBA00022670"/>
    </source>
</evidence>
<dbReference type="EMBL" id="APND01000007">
    <property type="protein sequence ID" value="MES1930826.1"/>
    <property type="molecule type" value="Genomic_DNA"/>
</dbReference>
<keyword evidence="3" id="KW-0378">Hydrolase</keyword>
<evidence type="ECO:0000256" key="1">
    <source>
        <dbReference type="ARBA" id="ARBA00005836"/>
    </source>
</evidence>
<organism evidence="8 9">
    <name type="scientific">Salinisphaera dokdonensis CL-ES53</name>
    <dbReference type="NCBI Taxonomy" id="1304272"/>
    <lineage>
        <taxon>Bacteria</taxon>
        <taxon>Pseudomonadati</taxon>
        <taxon>Pseudomonadota</taxon>
        <taxon>Gammaproteobacteria</taxon>
        <taxon>Salinisphaerales</taxon>
        <taxon>Salinisphaeraceae</taxon>
        <taxon>Salinisphaera</taxon>
    </lineage>
</organism>
<keyword evidence="4" id="KW-0482">Metalloprotease</keyword>
<keyword evidence="2" id="KW-0645">Protease</keyword>
<gene>
    <name evidence="8" type="ORF">SADO_16323</name>
</gene>
<feature type="domain" description="Metalloprotease TldD/E C-terminal" evidence="6">
    <location>
        <begin position="251"/>
        <end position="484"/>
    </location>
</feature>
<dbReference type="Pfam" id="PF01523">
    <property type="entry name" value="PmbA_TldD_1st"/>
    <property type="match status" value="1"/>
</dbReference>
<evidence type="ECO:0000256" key="3">
    <source>
        <dbReference type="ARBA" id="ARBA00022801"/>
    </source>
</evidence>
<dbReference type="PANTHER" id="PTHR30624">
    <property type="entry name" value="UNCHARACTERIZED PROTEIN TLDD AND PMBA"/>
    <property type="match status" value="1"/>
</dbReference>
<evidence type="ECO:0000259" key="5">
    <source>
        <dbReference type="Pfam" id="PF01523"/>
    </source>
</evidence>
<dbReference type="Pfam" id="PF19289">
    <property type="entry name" value="PmbA_TldD_3rd"/>
    <property type="match status" value="1"/>
</dbReference>
<protein>
    <submittedName>
        <fullName evidence="8">TldD protein, part of proposed TldE/TldD proteolytic complex</fullName>
    </submittedName>
</protein>